<sequence>MTTSYLDFPTPVLFEICWHLQDPQDIANIAACSPTVRERVGQFVRVYSDDTNALKVFNEFPFVDGSQGWLASTLDDFLIEEFTIAFVELNNLDNLAKCKEILKTASTFKKTRVVLGVGIPSEQNEGYDRLPLEENLGMFESVFLASKNVEMSFIKDSEERENKRWADNDHITTSWWNKSKKLFAPSVESLSVQGQENHRSMLNVYDWADVAFPAWELKTLHLERFPAYCITQANISRLESLTIDFNDWEFYTTNSDAFLSKNVYESNSRKHFHQETKYSTLSNLNFPVLTNLELNGIKHMENITLPSLLKLEIKTVPGQTNGIFAQPMIKNVSAPIAKTFSLDVYGDVLPKIMDLDLPQCKQFNFTVVPFVHRLMGSAVVNKVSKVAVPSSVETVICSEGMEHLKEATLTGKVVTSPPPQCGLKTISAA</sequence>
<dbReference type="PhylomeDB" id="A0A061B3F9"/>
<proteinExistence type="predicted"/>
<reference evidence="1" key="1">
    <citation type="journal article" date="2014" name="Genome Announc.">
        <title>Genome sequence of the yeast Cyberlindnera fabianii (Hansenula fabianii).</title>
        <authorList>
            <person name="Freel K.C."/>
            <person name="Sarilar V."/>
            <person name="Neuveglise C."/>
            <person name="Devillers H."/>
            <person name="Friedrich A."/>
            <person name="Schacherer J."/>
        </authorList>
    </citation>
    <scope>NUCLEOTIDE SEQUENCE</scope>
    <source>
        <strain evidence="1">YJS4271</strain>
    </source>
</reference>
<dbReference type="VEuPathDB" id="FungiDB:BON22_3727"/>
<gene>
    <name evidence="1" type="ORF">CYFA0S_07e02993g</name>
</gene>
<name>A0A061B3F9_CYBFA</name>
<protein>
    <submittedName>
        <fullName evidence="1">CYFA0S07e02993g1_1</fullName>
    </submittedName>
</protein>
<evidence type="ECO:0000313" key="1">
    <source>
        <dbReference type="EMBL" id="CDR41511.1"/>
    </source>
</evidence>
<dbReference type="AlphaFoldDB" id="A0A061B3F9"/>
<organism evidence="1">
    <name type="scientific">Cyberlindnera fabianii</name>
    <name type="common">Yeast</name>
    <name type="synonym">Hansenula fabianii</name>
    <dbReference type="NCBI Taxonomy" id="36022"/>
    <lineage>
        <taxon>Eukaryota</taxon>
        <taxon>Fungi</taxon>
        <taxon>Dikarya</taxon>
        <taxon>Ascomycota</taxon>
        <taxon>Saccharomycotina</taxon>
        <taxon>Saccharomycetes</taxon>
        <taxon>Phaffomycetales</taxon>
        <taxon>Phaffomycetaceae</taxon>
        <taxon>Cyberlindnera</taxon>
    </lineage>
</organism>
<dbReference type="EMBL" id="LK052892">
    <property type="protein sequence ID" value="CDR41511.1"/>
    <property type="molecule type" value="Genomic_DNA"/>
</dbReference>
<accession>A0A061B3F9</accession>